<organism evidence="2 3">
    <name type="scientific">Aequorivita soesokkakensis</name>
    <dbReference type="NCBI Taxonomy" id="1385699"/>
    <lineage>
        <taxon>Bacteria</taxon>
        <taxon>Pseudomonadati</taxon>
        <taxon>Bacteroidota</taxon>
        <taxon>Flavobacteriia</taxon>
        <taxon>Flavobacteriales</taxon>
        <taxon>Flavobacteriaceae</taxon>
        <taxon>Aequorivita</taxon>
    </lineage>
</organism>
<dbReference type="STRING" id="1385699.A7A78_12395"/>
<dbReference type="AlphaFoldDB" id="A0A1A9LF72"/>
<protein>
    <submittedName>
        <fullName evidence="2">Peptidase S24</fullName>
    </submittedName>
</protein>
<keyword evidence="3" id="KW-1185">Reference proteome</keyword>
<gene>
    <name evidence="2" type="ORF">A7A78_12395</name>
</gene>
<comment type="caution">
    <text evidence="2">The sequence shown here is derived from an EMBL/GenBank/DDBJ whole genome shotgun (WGS) entry which is preliminary data.</text>
</comment>
<evidence type="ECO:0000313" key="3">
    <source>
        <dbReference type="Proteomes" id="UP000077552"/>
    </source>
</evidence>
<dbReference type="Pfam" id="PF00717">
    <property type="entry name" value="Peptidase_S24"/>
    <property type="match status" value="1"/>
</dbReference>
<reference evidence="2 3" key="1">
    <citation type="submission" date="2016-05" db="EMBL/GenBank/DDBJ databases">
        <title>Genome sequencing of Vitellibacter soesokkakensis RSSK-12.</title>
        <authorList>
            <person name="Thevarajoo S."/>
            <person name="Selvaratnam C."/>
            <person name="Goh K.M."/>
            <person name="Chan K.-G."/>
            <person name="Chong C.S."/>
        </authorList>
    </citation>
    <scope>NUCLEOTIDE SEQUENCE [LARGE SCALE GENOMIC DNA]</scope>
    <source>
        <strain evidence="2 3">RSSK-12</strain>
    </source>
</reference>
<evidence type="ECO:0000259" key="1">
    <source>
        <dbReference type="Pfam" id="PF00717"/>
    </source>
</evidence>
<dbReference type="Gene3D" id="2.10.109.10">
    <property type="entry name" value="Umud Fragment, subunit A"/>
    <property type="match status" value="1"/>
</dbReference>
<proteinExistence type="predicted"/>
<dbReference type="SUPFAM" id="SSF51306">
    <property type="entry name" value="LexA/Signal peptidase"/>
    <property type="match status" value="1"/>
</dbReference>
<feature type="domain" description="Peptidase S24/S26A/S26B/S26C" evidence="1">
    <location>
        <begin position="23"/>
        <end position="99"/>
    </location>
</feature>
<dbReference type="EMBL" id="LXIE01000014">
    <property type="protein sequence ID" value="OAD91352.1"/>
    <property type="molecule type" value="Genomic_DNA"/>
</dbReference>
<sequence>MEIFTSGKLTKVKSRHEPGVSKQTGFASPATHYLEPTIDLNQELVVNRDATFFVRVDGNAFKEHNILNKDVLIIDRSLSRNFDDLALIIQEGEFKIQRIPFGFSEEEEEFTVWGIITYIIHYAR</sequence>
<dbReference type="RefSeq" id="WP_068761909.1">
    <property type="nucleotide sequence ID" value="NZ_LXIE01000014.1"/>
</dbReference>
<dbReference type="InterPro" id="IPR036286">
    <property type="entry name" value="LexA/Signal_pep-like_sf"/>
</dbReference>
<dbReference type="OrthoDB" id="9787787at2"/>
<accession>A0A1A9LF72</accession>
<dbReference type="Proteomes" id="UP000077552">
    <property type="component" value="Unassembled WGS sequence"/>
</dbReference>
<name>A0A1A9LF72_9FLAO</name>
<evidence type="ECO:0000313" key="2">
    <source>
        <dbReference type="EMBL" id="OAD91352.1"/>
    </source>
</evidence>
<dbReference type="InterPro" id="IPR015927">
    <property type="entry name" value="Peptidase_S24_S26A/B/C"/>
</dbReference>